<keyword evidence="2" id="KW-0732">Signal</keyword>
<protein>
    <submittedName>
        <fullName evidence="3">Uncharacterized protein</fullName>
    </submittedName>
</protein>
<name>Q1YUB7_9GAMM</name>
<evidence type="ECO:0000256" key="2">
    <source>
        <dbReference type="SAM" id="SignalP"/>
    </source>
</evidence>
<evidence type="ECO:0000313" key="4">
    <source>
        <dbReference type="Proteomes" id="UP000005555"/>
    </source>
</evidence>
<feature type="chain" id="PRO_5004197845" evidence="2">
    <location>
        <begin position="24"/>
        <end position="75"/>
    </location>
</feature>
<sequence>MTRLFNRLTLGTALVFGQSAAQAHNPDGTVASVFHLISAPDHLGVVVFAVLLVCSLGSRLLERKRARAVKINTED</sequence>
<dbReference type="HOGENOM" id="CLU_2665838_0_0_6"/>
<comment type="caution">
    <text evidence="3">The sequence shown here is derived from an EMBL/GenBank/DDBJ whole genome shotgun (WGS) entry which is preliminary data.</text>
</comment>
<feature type="transmembrane region" description="Helical" evidence="1">
    <location>
        <begin position="42"/>
        <end position="61"/>
    </location>
</feature>
<accession>Q1YUB7</accession>
<dbReference type="STRING" id="314287.GB2207_10031"/>
<dbReference type="Proteomes" id="UP000005555">
    <property type="component" value="Unassembled WGS sequence"/>
</dbReference>
<dbReference type="AlphaFoldDB" id="Q1YUB7"/>
<organism evidence="3 4">
    <name type="scientific">gamma proteobacterium HTCC2207</name>
    <dbReference type="NCBI Taxonomy" id="314287"/>
    <lineage>
        <taxon>Bacteria</taxon>
        <taxon>Pseudomonadati</taxon>
        <taxon>Pseudomonadota</taxon>
        <taxon>Gammaproteobacteria</taxon>
        <taxon>Cellvibrionales</taxon>
        <taxon>Porticoccaceae</taxon>
        <taxon>SAR92 clade</taxon>
    </lineage>
</organism>
<proteinExistence type="predicted"/>
<keyword evidence="1" id="KW-0812">Transmembrane</keyword>
<reference evidence="3 4" key="1">
    <citation type="submission" date="2006-03" db="EMBL/GenBank/DDBJ databases">
        <authorList>
            <person name="Giovannoni S.J."/>
            <person name="Cho J.-C."/>
            <person name="Ferriera S."/>
            <person name="Johnson J."/>
            <person name="Kravitz S."/>
            <person name="Halpern A."/>
            <person name="Remington K."/>
            <person name="Beeson K."/>
            <person name="Tran B."/>
            <person name="Rogers Y.-H."/>
            <person name="Friedman R."/>
            <person name="Venter J.C."/>
        </authorList>
    </citation>
    <scope>NUCLEOTIDE SEQUENCE [LARGE SCALE GENOMIC DNA]</scope>
    <source>
        <strain evidence="3 4">HTCC2207</strain>
    </source>
</reference>
<gene>
    <name evidence="3" type="ORF">GB2207_10031</name>
</gene>
<evidence type="ECO:0000313" key="3">
    <source>
        <dbReference type="EMBL" id="EAS48141.1"/>
    </source>
</evidence>
<keyword evidence="1" id="KW-0472">Membrane</keyword>
<dbReference type="EMBL" id="AAPI01000001">
    <property type="protein sequence ID" value="EAS48141.1"/>
    <property type="molecule type" value="Genomic_DNA"/>
</dbReference>
<evidence type="ECO:0000256" key="1">
    <source>
        <dbReference type="SAM" id="Phobius"/>
    </source>
</evidence>
<keyword evidence="1" id="KW-1133">Transmembrane helix</keyword>
<keyword evidence="4" id="KW-1185">Reference proteome</keyword>
<feature type="signal peptide" evidence="2">
    <location>
        <begin position="1"/>
        <end position="23"/>
    </location>
</feature>